<organism evidence="1 2">
    <name type="scientific">Aspergillus costaricaensis CBS 115574</name>
    <dbReference type="NCBI Taxonomy" id="1448317"/>
    <lineage>
        <taxon>Eukaryota</taxon>
        <taxon>Fungi</taxon>
        <taxon>Dikarya</taxon>
        <taxon>Ascomycota</taxon>
        <taxon>Pezizomycotina</taxon>
        <taxon>Eurotiomycetes</taxon>
        <taxon>Eurotiomycetidae</taxon>
        <taxon>Eurotiales</taxon>
        <taxon>Aspergillaceae</taxon>
        <taxon>Aspergillus</taxon>
        <taxon>Aspergillus subgen. Circumdati</taxon>
    </lineage>
</organism>
<sequence>MRTDSTKASHWWKVMCRCRLQCHEVPRSSNKVVVVFGFFLVWKCSWNYSQQQSPQGTPIFRLQLDVPVTWRVDESWPLTWKLTYHGVEGDDSTSQPITFSNSDFSNWGVFCVYRRSSYTGTWGPWRSYRTVGCHQFEDQDSPCTVGTSDMFVTLEPHETWIHVEEREIEFDLPEDAQTGEVLRYQFEGCKLSC</sequence>
<proteinExistence type="predicted"/>
<name>A0ACD1IGG1_9EURO</name>
<gene>
    <name evidence="1" type="ORF">BO79DRAFT_254706</name>
</gene>
<dbReference type="EMBL" id="KZ824548">
    <property type="protein sequence ID" value="RAK89314.1"/>
    <property type="molecule type" value="Genomic_DNA"/>
</dbReference>
<keyword evidence="2" id="KW-1185">Reference proteome</keyword>
<dbReference type="Proteomes" id="UP000249748">
    <property type="component" value="Unassembled WGS sequence"/>
</dbReference>
<reference evidence="1" key="1">
    <citation type="submission" date="2018-02" db="EMBL/GenBank/DDBJ databases">
        <title>The genomes of Aspergillus section Nigri reveals drivers in fungal speciation.</title>
        <authorList>
            <consortium name="DOE Joint Genome Institute"/>
            <person name="Vesth T.C."/>
            <person name="Nybo J."/>
            <person name="Theobald S."/>
            <person name="Brandl J."/>
            <person name="Frisvad J.C."/>
            <person name="Nielsen K.F."/>
            <person name="Lyhne E.K."/>
            <person name="Kogle M.E."/>
            <person name="Kuo A."/>
            <person name="Riley R."/>
            <person name="Clum A."/>
            <person name="Nolan M."/>
            <person name="Lipzen A."/>
            <person name="Salamov A."/>
            <person name="Henrissat B."/>
            <person name="Wiebenga A."/>
            <person name="De vries R.P."/>
            <person name="Grigoriev I.V."/>
            <person name="Mortensen U.H."/>
            <person name="Andersen M.R."/>
            <person name="Baker S.E."/>
        </authorList>
    </citation>
    <scope>NUCLEOTIDE SEQUENCE</scope>
    <source>
        <strain evidence="1">CBS 115574</strain>
    </source>
</reference>
<protein>
    <submittedName>
        <fullName evidence="1">Uncharacterized protein</fullName>
    </submittedName>
</protein>
<evidence type="ECO:0000313" key="1">
    <source>
        <dbReference type="EMBL" id="RAK89314.1"/>
    </source>
</evidence>
<evidence type="ECO:0000313" key="2">
    <source>
        <dbReference type="Proteomes" id="UP000249748"/>
    </source>
</evidence>
<accession>A0ACD1IGG1</accession>